<evidence type="ECO:0000313" key="10">
    <source>
        <dbReference type="Proteomes" id="UP000177763"/>
    </source>
</evidence>
<dbReference type="SUPFAM" id="SSF46589">
    <property type="entry name" value="tRNA-binding arm"/>
    <property type="match status" value="1"/>
</dbReference>
<dbReference type="GO" id="GO:0005737">
    <property type="term" value="C:cytoplasm"/>
    <property type="evidence" value="ECO:0007669"/>
    <property type="project" value="InterPro"/>
</dbReference>
<evidence type="ECO:0000256" key="6">
    <source>
        <dbReference type="ARBA" id="ARBA00023146"/>
    </source>
</evidence>
<dbReference type="PANTHER" id="PTHR11538:SF41">
    <property type="entry name" value="PHENYLALANINE--TRNA LIGASE, MITOCHONDRIAL"/>
    <property type="match status" value="1"/>
</dbReference>
<keyword evidence="6" id="KW-0030">Aminoacyl-tRNA synthetase</keyword>
<dbReference type="SUPFAM" id="SSF55681">
    <property type="entry name" value="Class II aaRS and biotin synthetases"/>
    <property type="match status" value="1"/>
</dbReference>
<dbReference type="GO" id="GO:0004826">
    <property type="term" value="F:phenylalanine-tRNA ligase activity"/>
    <property type="evidence" value="ECO:0007669"/>
    <property type="project" value="UniProtKB-EC"/>
</dbReference>
<keyword evidence="2" id="KW-0436">Ligase</keyword>
<dbReference type="Proteomes" id="UP000177763">
    <property type="component" value="Unassembled WGS sequence"/>
</dbReference>
<name>A0A1F4VKT9_UNCKA</name>
<dbReference type="InterPro" id="IPR002319">
    <property type="entry name" value="Phenylalanyl-tRNA_Synthase"/>
</dbReference>
<dbReference type="STRING" id="1802630.A3H26_00825"/>
<dbReference type="AlphaFoldDB" id="A0A1F4VKT9"/>
<keyword evidence="5" id="KW-0648">Protein biosynthesis</keyword>
<dbReference type="InterPro" id="IPR010978">
    <property type="entry name" value="tRNA-bd_arm"/>
</dbReference>
<dbReference type="Pfam" id="PF02912">
    <property type="entry name" value="Phe_tRNA-synt_N"/>
    <property type="match status" value="1"/>
</dbReference>
<reference evidence="9 10" key="1">
    <citation type="journal article" date="2016" name="Nat. Commun.">
        <title>Thousands of microbial genomes shed light on interconnected biogeochemical processes in an aquifer system.</title>
        <authorList>
            <person name="Anantharaman K."/>
            <person name="Brown C.T."/>
            <person name="Hug L.A."/>
            <person name="Sharon I."/>
            <person name="Castelle C.J."/>
            <person name="Probst A.J."/>
            <person name="Thomas B.C."/>
            <person name="Singh A."/>
            <person name="Wilkins M.J."/>
            <person name="Karaoz U."/>
            <person name="Brodie E.L."/>
            <person name="Williams K.H."/>
            <person name="Hubbard S.S."/>
            <person name="Banfield J.F."/>
        </authorList>
    </citation>
    <scope>NUCLEOTIDE SEQUENCE [LARGE SCALE GENOMIC DNA]</scope>
</reference>
<accession>A0A1F4VKT9</accession>
<dbReference type="EC" id="6.1.1.20" evidence="1"/>
<dbReference type="GO" id="GO:0000049">
    <property type="term" value="F:tRNA binding"/>
    <property type="evidence" value="ECO:0007669"/>
    <property type="project" value="InterPro"/>
</dbReference>
<dbReference type="PANTHER" id="PTHR11538">
    <property type="entry name" value="PHENYLALANYL-TRNA SYNTHETASE"/>
    <property type="match status" value="1"/>
</dbReference>
<dbReference type="GO" id="GO:0005524">
    <property type="term" value="F:ATP binding"/>
    <property type="evidence" value="ECO:0007669"/>
    <property type="project" value="UniProtKB-KW"/>
</dbReference>
<evidence type="ECO:0000256" key="7">
    <source>
        <dbReference type="ARBA" id="ARBA00049255"/>
    </source>
</evidence>
<evidence type="ECO:0000256" key="1">
    <source>
        <dbReference type="ARBA" id="ARBA00012814"/>
    </source>
</evidence>
<proteinExistence type="predicted"/>
<evidence type="ECO:0000256" key="2">
    <source>
        <dbReference type="ARBA" id="ARBA00022598"/>
    </source>
</evidence>
<evidence type="ECO:0000256" key="3">
    <source>
        <dbReference type="ARBA" id="ARBA00022741"/>
    </source>
</evidence>
<organism evidence="9 10">
    <name type="scientific">candidate division WWE3 bacterium RIFCSPLOWO2_12_FULL_36_10</name>
    <dbReference type="NCBI Taxonomy" id="1802630"/>
    <lineage>
        <taxon>Bacteria</taxon>
        <taxon>Katanobacteria</taxon>
    </lineage>
</organism>
<feature type="domain" description="Aminoacyl-transfer RNA synthetases class-II family profile" evidence="8">
    <location>
        <begin position="110"/>
        <end position="317"/>
    </location>
</feature>
<evidence type="ECO:0000256" key="5">
    <source>
        <dbReference type="ARBA" id="ARBA00022917"/>
    </source>
</evidence>
<dbReference type="GO" id="GO:0006432">
    <property type="term" value="P:phenylalanyl-tRNA aminoacylation"/>
    <property type="evidence" value="ECO:0007669"/>
    <property type="project" value="InterPro"/>
</dbReference>
<evidence type="ECO:0000313" key="9">
    <source>
        <dbReference type="EMBL" id="OGC57811.1"/>
    </source>
</evidence>
<dbReference type="Gene3D" id="3.30.930.10">
    <property type="entry name" value="Bira Bifunctional Protein, Domain 2"/>
    <property type="match status" value="1"/>
</dbReference>
<evidence type="ECO:0000259" key="8">
    <source>
        <dbReference type="PROSITE" id="PS50862"/>
    </source>
</evidence>
<comment type="caution">
    <text evidence="9">The sequence shown here is derived from an EMBL/GenBank/DDBJ whole genome shotgun (WGS) entry which is preliminary data.</text>
</comment>
<comment type="catalytic activity">
    <reaction evidence="7">
        <text>tRNA(Phe) + L-phenylalanine + ATP = L-phenylalanyl-tRNA(Phe) + AMP + diphosphate + H(+)</text>
        <dbReference type="Rhea" id="RHEA:19413"/>
        <dbReference type="Rhea" id="RHEA-COMP:9668"/>
        <dbReference type="Rhea" id="RHEA-COMP:9699"/>
        <dbReference type="ChEBI" id="CHEBI:15378"/>
        <dbReference type="ChEBI" id="CHEBI:30616"/>
        <dbReference type="ChEBI" id="CHEBI:33019"/>
        <dbReference type="ChEBI" id="CHEBI:58095"/>
        <dbReference type="ChEBI" id="CHEBI:78442"/>
        <dbReference type="ChEBI" id="CHEBI:78531"/>
        <dbReference type="ChEBI" id="CHEBI:456215"/>
        <dbReference type="EC" id="6.1.1.20"/>
    </reaction>
</comment>
<dbReference type="InterPro" id="IPR004188">
    <property type="entry name" value="Phe-tRNA_ligase_II_N"/>
</dbReference>
<gene>
    <name evidence="9" type="ORF">A3H26_00825</name>
</gene>
<dbReference type="Pfam" id="PF01409">
    <property type="entry name" value="tRNA-synt_2d"/>
    <property type="match status" value="1"/>
</dbReference>
<keyword evidence="4" id="KW-0067">ATP-binding</keyword>
<dbReference type="PROSITE" id="PS50862">
    <property type="entry name" value="AA_TRNA_LIGASE_II"/>
    <property type="match status" value="1"/>
</dbReference>
<dbReference type="InterPro" id="IPR006195">
    <property type="entry name" value="aa-tRNA-synth_II"/>
</dbReference>
<dbReference type="InterPro" id="IPR045864">
    <property type="entry name" value="aa-tRNA-synth_II/BPL/LPL"/>
</dbReference>
<sequence>MELQDKIDKIKNAFFEDIKTFEKSTDFDALYLKYFSKTKGEVTNLVKELPKLKDEGRKTYGPIINELMENLKKQIEGLKANYKNTLQNDPFIDLTLPANPKKTGFLHPATQVIREINDFFRYYGYSVCDGPEIETADFNFRRLNLPDNHPATDLQDTLFIMQPEVLLRTHTSSVESRILTQYGPPIRAVIPGKCYRNETGNKSNNSYFYQYQGVVVDEGITVQNLKETITLMLRFLFGNETEIRCRYKYYPEVSPGLGFDIKCTFCKGVGCDVCKGRGWLEMGGSGMIHYNTLKMCGIDPEIYTGFAFGMGLDRMVMSKFNISDVRKLYSGRVVYV</sequence>
<dbReference type="EMBL" id="MEVN01000005">
    <property type="protein sequence ID" value="OGC57811.1"/>
    <property type="molecule type" value="Genomic_DNA"/>
</dbReference>
<evidence type="ECO:0000256" key="4">
    <source>
        <dbReference type="ARBA" id="ARBA00022840"/>
    </source>
</evidence>
<keyword evidence="3" id="KW-0547">Nucleotide-binding</keyword>
<protein>
    <recommendedName>
        <fullName evidence="1">phenylalanine--tRNA ligase</fullName>
        <ecNumber evidence="1">6.1.1.20</ecNumber>
    </recommendedName>
</protein>